<reference evidence="6" key="1">
    <citation type="submission" date="2020-11" db="EMBL/GenBank/DDBJ databases">
        <authorList>
            <person name="Tran Van P."/>
        </authorList>
    </citation>
    <scope>NUCLEOTIDE SEQUENCE</scope>
</reference>
<dbReference type="CDD" id="cd16495">
    <property type="entry name" value="RING_CH-C4HC3_MARCH"/>
    <property type="match status" value="1"/>
</dbReference>
<protein>
    <submittedName>
        <fullName evidence="6">Uncharacterized protein</fullName>
    </submittedName>
</protein>
<feature type="compositionally biased region" description="Polar residues" evidence="4">
    <location>
        <begin position="261"/>
        <end position="279"/>
    </location>
</feature>
<name>A0A7R8WQY2_9CRUS</name>
<keyword evidence="5" id="KW-1133">Transmembrane helix</keyword>
<dbReference type="AlphaFoldDB" id="A0A7R8WQY2"/>
<keyword evidence="2" id="KW-0863">Zinc-finger</keyword>
<dbReference type="PANTHER" id="PTHR20893:SF2">
    <property type="entry name" value="LD08641P"/>
    <property type="match status" value="1"/>
</dbReference>
<feature type="region of interest" description="Disordered" evidence="4">
    <location>
        <begin position="168"/>
        <end position="191"/>
    </location>
</feature>
<keyword evidence="1" id="KW-0479">Metal-binding</keyword>
<proteinExistence type="predicted"/>
<evidence type="ECO:0000256" key="5">
    <source>
        <dbReference type="SAM" id="Phobius"/>
    </source>
</evidence>
<organism evidence="6">
    <name type="scientific">Cyprideis torosa</name>
    <dbReference type="NCBI Taxonomy" id="163714"/>
    <lineage>
        <taxon>Eukaryota</taxon>
        <taxon>Metazoa</taxon>
        <taxon>Ecdysozoa</taxon>
        <taxon>Arthropoda</taxon>
        <taxon>Crustacea</taxon>
        <taxon>Oligostraca</taxon>
        <taxon>Ostracoda</taxon>
        <taxon>Podocopa</taxon>
        <taxon>Podocopida</taxon>
        <taxon>Cytherocopina</taxon>
        <taxon>Cytheroidea</taxon>
        <taxon>Cytherideidae</taxon>
        <taxon>Cyprideis</taxon>
    </lineage>
</organism>
<accession>A0A7R8WQY2</accession>
<feature type="transmembrane region" description="Helical" evidence="5">
    <location>
        <begin position="40"/>
        <end position="64"/>
    </location>
</feature>
<dbReference type="PANTHER" id="PTHR20893">
    <property type="entry name" value="LD08641P"/>
    <property type="match status" value="1"/>
</dbReference>
<dbReference type="InterPro" id="IPR013083">
    <property type="entry name" value="Znf_RING/FYVE/PHD"/>
</dbReference>
<dbReference type="InterPro" id="IPR011016">
    <property type="entry name" value="Znf_RING-CH"/>
</dbReference>
<keyword evidence="5" id="KW-0472">Membrane</keyword>
<feature type="region of interest" description="Disordered" evidence="4">
    <location>
        <begin position="258"/>
        <end position="282"/>
    </location>
</feature>
<sequence length="443" mass="49322">MSAYYPVLLSIASLLVCFWAEVFHIPGVRTERTGFLSKSYVGFLTFNALTYSVFVTETILLALSSEEGQTSLLIRVFNGLYAALLFVVVVFFLIYGVEVYFKVSPTVGQLRPNYVFVPGGHSVEPQGHQSLGRSFGIHRCNLGAMMTTPGKNGLSGYQSSQSEALLRPRDLKDTVPEDQDTVPEEPKFPRPDVVCGQEVRFSHYGRGGKWGHGTIVQIQGPRHVIIQEDNGDEVRGGFLQPSPTAPFPLQVLSLEERTKENTTSTPGGCGETQQNQTPEEQLPMSFGPQRPPIHPLSLSQVNPGQLHQSRFGLVFQAFVLLSTVGFLLSDILGTFWKDKVPVVSRNWHSIVFRLVEVAATLWFPCCLWNSLRPDQLWILNPKRVLRRPLEPHWGADEDRDAGEESDGSDEPECWICFDRGSQNSPLIQPCRCRGGVGAVHHEC</sequence>
<evidence type="ECO:0000256" key="2">
    <source>
        <dbReference type="ARBA" id="ARBA00022771"/>
    </source>
</evidence>
<feature type="transmembrane region" description="Helical" evidence="5">
    <location>
        <begin position="311"/>
        <end position="329"/>
    </location>
</feature>
<feature type="non-terminal residue" evidence="6">
    <location>
        <position position="443"/>
    </location>
</feature>
<dbReference type="EMBL" id="OB665500">
    <property type="protein sequence ID" value="CAD7233011.1"/>
    <property type="molecule type" value="Genomic_DNA"/>
</dbReference>
<keyword evidence="3" id="KW-0862">Zinc</keyword>
<dbReference type="GO" id="GO:0008270">
    <property type="term" value="F:zinc ion binding"/>
    <property type="evidence" value="ECO:0007669"/>
    <property type="project" value="UniProtKB-KW"/>
</dbReference>
<gene>
    <name evidence="6" type="ORF">CTOB1V02_LOCUS10836</name>
</gene>
<evidence type="ECO:0000256" key="1">
    <source>
        <dbReference type="ARBA" id="ARBA00022723"/>
    </source>
</evidence>
<keyword evidence="5" id="KW-0812">Transmembrane</keyword>
<dbReference type="SUPFAM" id="SSF57850">
    <property type="entry name" value="RING/U-box"/>
    <property type="match status" value="1"/>
</dbReference>
<dbReference type="Gene3D" id="3.30.40.10">
    <property type="entry name" value="Zinc/RING finger domain, C3HC4 (zinc finger)"/>
    <property type="match status" value="1"/>
</dbReference>
<dbReference type="SMART" id="SM00744">
    <property type="entry name" value="RINGv"/>
    <property type="match status" value="1"/>
</dbReference>
<evidence type="ECO:0000313" key="6">
    <source>
        <dbReference type="EMBL" id="CAD7233011.1"/>
    </source>
</evidence>
<feature type="transmembrane region" description="Helical" evidence="5">
    <location>
        <begin position="76"/>
        <end position="97"/>
    </location>
</feature>
<dbReference type="Pfam" id="PF12906">
    <property type="entry name" value="RINGv"/>
    <property type="match status" value="1"/>
</dbReference>
<evidence type="ECO:0000256" key="4">
    <source>
        <dbReference type="SAM" id="MobiDB-lite"/>
    </source>
</evidence>
<dbReference type="PROSITE" id="PS51292">
    <property type="entry name" value="ZF_RING_CH"/>
    <property type="match status" value="1"/>
</dbReference>
<dbReference type="OrthoDB" id="2154780at2759"/>
<evidence type="ECO:0000256" key="3">
    <source>
        <dbReference type="ARBA" id="ARBA00022833"/>
    </source>
</evidence>
<feature type="transmembrane region" description="Helical" evidence="5">
    <location>
        <begin position="350"/>
        <end position="371"/>
    </location>
</feature>